<evidence type="ECO:0000256" key="7">
    <source>
        <dbReference type="ARBA" id="ARBA00022824"/>
    </source>
</evidence>
<dbReference type="PANTHER" id="PTHR12300:SF36">
    <property type="entry name" value="RECEPTOR EXPRESSION-ENHANCING PROTEIN 4"/>
    <property type="match status" value="1"/>
</dbReference>
<dbReference type="GO" id="GO:0008017">
    <property type="term" value="F:microtubule binding"/>
    <property type="evidence" value="ECO:0007669"/>
    <property type="project" value="TreeGrafter"/>
</dbReference>
<evidence type="ECO:0000256" key="11">
    <source>
        <dbReference type="RuleBase" id="RU362006"/>
    </source>
</evidence>
<organism evidence="13 14">
    <name type="scientific">Amazona collaria</name>
    <name type="common">yellow-billed parrot</name>
    <dbReference type="NCBI Taxonomy" id="241587"/>
    <lineage>
        <taxon>Eukaryota</taxon>
        <taxon>Metazoa</taxon>
        <taxon>Chordata</taxon>
        <taxon>Craniata</taxon>
        <taxon>Vertebrata</taxon>
        <taxon>Euteleostomi</taxon>
        <taxon>Archelosauria</taxon>
        <taxon>Archosauria</taxon>
        <taxon>Dinosauria</taxon>
        <taxon>Saurischia</taxon>
        <taxon>Theropoda</taxon>
        <taxon>Coelurosauria</taxon>
        <taxon>Aves</taxon>
        <taxon>Neognathae</taxon>
        <taxon>Neoaves</taxon>
        <taxon>Telluraves</taxon>
        <taxon>Australaves</taxon>
        <taxon>Psittaciformes</taxon>
        <taxon>Psittacidae</taxon>
        <taxon>Amazona</taxon>
    </lineage>
</organism>
<feature type="compositionally biased region" description="Low complexity" evidence="12">
    <location>
        <begin position="239"/>
        <end position="249"/>
    </location>
</feature>
<name>A0A8B9IZG0_9PSIT</name>
<dbReference type="GO" id="GO:0071786">
    <property type="term" value="P:endoplasmic reticulum tubular network organization"/>
    <property type="evidence" value="ECO:0007669"/>
    <property type="project" value="TreeGrafter"/>
</dbReference>
<reference evidence="13" key="2">
    <citation type="submission" date="2025-09" db="UniProtKB">
        <authorList>
            <consortium name="Ensembl"/>
        </authorList>
    </citation>
    <scope>IDENTIFICATION</scope>
</reference>
<dbReference type="InterPro" id="IPR004345">
    <property type="entry name" value="TB2_DP1_HVA22"/>
</dbReference>
<dbReference type="Ensembl" id="ENSACOT00000018118.1">
    <property type="protein sequence ID" value="ENSACOP00000017478.1"/>
    <property type="gene ID" value="ENSACOG00000012120.1"/>
</dbReference>
<keyword evidence="9 11" id="KW-0472">Membrane</keyword>
<keyword evidence="7" id="KW-0256">Endoplasmic reticulum</keyword>
<keyword evidence="4 11" id="KW-0812">Transmembrane</keyword>
<feature type="compositionally biased region" description="Basic residues" evidence="12">
    <location>
        <begin position="225"/>
        <end position="238"/>
    </location>
</feature>
<dbReference type="GO" id="GO:0005789">
    <property type="term" value="C:endoplasmic reticulum membrane"/>
    <property type="evidence" value="ECO:0007669"/>
    <property type="project" value="UniProtKB-SubCell"/>
</dbReference>
<evidence type="ECO:0000256" key="1">
    <source>
        <dbReference type="ARBA" id="ARBA00004477"/>
    </source>
</evidence>
<reference evidence="13" key="1">
    <citation type="submission" date="2025-08" db="UniProtKB">
        <authorList>
            <consortium name="Ensembl"/>
        </authorList>
    </citation>
    <scope>IDENTIFICATION</scope>
</reference>
<feature type="transmembrane region" description="Helical" evidence="11">
    <location>
        <begin position="39"/>
        <end position="64"/>
    </location>
</feature>
<proteinExistence type="inferred from homology"/>
<dbReference type="PANTHER" id="PTHR12300">
    <property type="entry name" value="HVA22-LIKE PROTEINS"/>
    <property type="match status" value="1"/>
</dbReference>
<evidence type="ECO:0000313" key="14">
    <source>
        <dbReference type="Proteomes" id="UP000694522"/>
    </source>
</evidence>
<dbReference type="Proteomes" id="UP000694522">
    <property type="component" value="Unplaced"/>
</dbReference>
<accession>A0A8B9IZG0</accession>
<evidence type="ECO:0000256" key="4">
    <source>
        <dbReference type="ARBA" id="ARBA00022692"/>
    </source>
</evidence>
<evidence type="ECO:0000256" key="10">
    <source>
        <dbReference type="ARBA" id="ARBA00023306"/>
    </source>
</evidence>
<feature type="region of interest" description="Disordered" evidence="12">
    <location>
        <begin position="223"/>
        <end position="250"/>
    </location>
</feature>
<evidence type="ECO:0000256" key="12">
    <source>
        <dbReference type="SAM" id="MobiDB-lite"/>
    </source>
</evidence>
<evidence type="ECO:0000256" key="3">
    <source>
        <dbReference type="ARBA" id="ARBA00022618"/>
    </source>
</evidence>
<keyword evidence="5" id="KW-0493">Microtubule</keyword>
<evidence type="ECO:0000256" key="8">
    <source>
        <dbReference type="ARBA" id="ARBA00022989"/>
    </source>
</evidence>
<evidence type="ECO:0000256" key="6">
    <source>
        <dbReference type="ARBA" id="ARBA00022776"/>
    </source>
</evidence>
<evidence type="ECO:0000256" key="5">
    <source>
        <dbReference type="ARBA" id="ARBA00022701"/>
    </source>
</evidence>
<keyword evidence="6" id="KW-0498">Mitosis</keyword>
<dbReference type="Pfam" id="PF03134">
    <property type="entry name" value="TB2_DP1_HVA22"/>
    <property type="match status" value="1"/>
</dbReference>
<evidence type="ECO:0000313" key="13">
    <source>
        <dbReference type="Ensembl" id="ENSACOP00000017478.1"/>
    </source>
</evidence>
<keyword evidence="8 11" id="KW-1133">Transmembrane helix</keyword>
<evidence type="ECO:0000256" key="2">
    <source>
        <dbReference type="ARBA" id="ARBA00008573"/>
    </source>
</evidence>
<keyword evidence="10" id="KW-0131">Cell cycle</keyword>
<keyword evidence="3" id="KW-0132">Cell division</keyword>
<comment type="similarity">
    <text evidence="2 11">Belongs to the DP1 family.</text>
</comment>
<dbReference type="GO" id="GO:0071782">
    <property type="term" value="C:endoplasmic reticulum tubular network"/>
    <property type="evidence" value="ECO:0007669"/>
    <property type="project" value="TreeGrafter"/>
</dbReference>
<dbReference type="GO" id="GO:0005881">
    <property type="term" value="C:cytoplasmic microtubule"/>
    <property type="evidence" value="ECO:0007669"/>
    <property type="project" value="TreeGrafter"/>
</dbReference>
<keyword evidence="14" id="KW-1185">Reference proteome</keyword>
<feature type="transmembrane region" description="Helical" evidence="11">
    <location>
        <begin position="6"/>
        <end position="27"/>
    </location>
</feature>
<evidence type="ECO:0000256" key="9">
    <source>
        <dbReference type="ARBA" id="ARBA00023136"/>
    </source>
</evidence>
<protein>
    <recommendedName>
        <fullName evidence="11">Receptor expression-enhancing protein</fullName>
    </recommendedName>
</protein>
<dbReference type="GO" id="GO:0051301">
    <property type="term" value="P:cell division"/>
    <property type="evidence" value="ECO:0007669"/>
    <property type="project" value="UniProtKB-KW"/>
</dbReference>
<dbReference type="AlphaFoldDB" id="A0A8B9IZG0"/>
<sequence>MVSWALSRLIELLFGMLYPAYASYKAVKTKNIREYVHWMMYWIVFALFMATETFTDLLISWFPFYYEVKMAFVIWLLSPYTRGASLLYRKFVHPTLSRKEKVSEGLPGAEGVLRTLGRGAVPPHHLRAVCRTSMGTSCAPGSAATRPWCTSARGASTWQPRPRCRRQPRARACWPGGSAASACRTCARGPRTPRCTARTRCTWRSPRAAGSCWPITCTQAPGSTRVRRRRRRSGRIWRSRPPSRTPDPSLAARACVWPRRRHQAKRALPGSCAAGSGRKQPCRMRMTDGTGETSACDLTMTLLLQHEEGAVCAIPALGKGLPPALHCKSLL</sequence>
<comment type="subcellular location">
    <subcellularLocation>
        <location evidence="1">Endoplasmic reticulum membrane</location>
        <topology evidence="1">Multi-pass membrane protein</topology>
    </subcellularLocation>
    <subcellularLocation>
        <location evidence="11">Membrane</location>
        <topology evidence="11">Multi-pass membrane protein</topology>
    </subcellularLocation>
</comment>